<keyword evidence="5 8" id="KW-0963">Cytoplasm</keyword>
<dbReference type="PATRIC" id="fig|935700.4.peg.2121"/>
<name>A0A0D1EEU5_9RHOB</name>
<sequence length="217" mass="24063">MKMGGQVEEAIGRATEALVAGDVELAEAVRQGDRAIDATEERLNEEAARLIALRQPIASDLRTVLTIFRISAALERIGDYAKNMAKRTAIIADMHPVEGATPSLRRMSKLVQVMLKDALDASIQRDADLAADVRARDEEVDQMYNGLFRELLTHMMEDPRNITACMHLHFMAKNIERMGDLVTGIAEQVIWRVTGELPEDERVKADMTSISSTSNEG</sequence>
<evidence type="ECO:0000313" key="11">
    <source>
        <dbReference type="Proteomes" id="UP000032232"/>
    </source>
</evidence>
<evidence type="ECO:0000256" key="3">
    <source>
        <dbReference type="ARBA" id="ARBA00011738"/>
    </source>
</evidence>
<comment type="similarity">
    <text evidence="2 8">Belongs to the PhoU family.</text>
</comment>
<dbReference type="NCBIfam" id="TIGR02135">
    <property type="entry name" value="phoU_full"/>
    <property type="match status" value="1"/>
</dbReference>
<proteinExistence type="inferred from homology"/>
<dbReference type="EMBL" id="JYFE01000038">
    <property type="protein sequence ID" value="KIT16194.1"/>
    <property type="molecule type" value="Genomic_DNA"/>
</dbReference>
<dbReference type="GO" id="GO:0030643">
    <property type="term" value="P:intracellular phosphate ion homeostasis"/>
    <property type="evidence" value="ECO:0007669"/>
    <property type="project" value="InterPro"/>
</dbReference>
<reference evidence="10 11" key="1">
    <citation type="submission" date="2015-02" db="EMBL/GenBank/DDBJ databases">
        <title>Genome Sequence of Jannaschia aquimarina DSM28248, a member of the Roseobacter clade.</title>
        <authorList>
            <person name="Voget S."/>
            <person name="Daniel R."/>
        </authorList>
    </citation>
    <scope>NUCLEOTIDE SEQUENCE [LARGE SCALE GENOMIC DNA]</scope>
    <source>
        <strain evidence="10 11">GSW-M26</strain>
    </source>
</reference>
<comment type="subcellular location">
    <subcellularLocation>
        <location evidence="1 8">Cytoplasm</location>
    </subcellularLocation>
</comment>
<protein>
    <recommendedName>
        <fullName evidence="8">Phosphate-specific transport system accessory protein PhoU</fullName>
    </recommendedName>
</protein>
<dbReference type="PANTHER" id="PTHR42930">
    <property type="entry name" value="PHOSPHATE-SPECIFIC TRANSPORT SYSTEM ACCESSORY PROTEIN PHOU"/>
    <property type="match status" value="1"/>
</dbReference>
<dbReference type="Pfam" id="PF01895">
    <property type="entry name" value="PhoU"/>
    <property type="match status" value="2"/>
</dbReference>
<dbReference type="SUPFAM" id="SSF109755">
    <property type="entry name" value="PhoU-like"/>
    <property type="match status" value="1"/>
</dbReference>
<dbReference type="GO" id="GO:0006817">
    <property type="term" value="P:phosphate ion transport"/>
    <property type="evidence" value="ECO:0007669"/>
    <property type="project" value="UniProtKB-KW"/>
</dbReference>
<dbReference type="Gene3D" id="1.20.58.220">
    <property type="entry name" value="Phosphate transport system protein phou homolog 2, domain 2"/>
    <property type="match status" value="1"/>
</dbReference>
<dbReference type="PANTHER" id="PTHR42930:SF3">
    <property type="entry name" value="PHOSPHATE-SPECIFIC TRANSPORT SYSTEM ACCESSORY PROTEIN PHOU"/>
    <property type="match status" value="1"/>
</dbReference>
<evidence type="ECO:0000256" key="8">
    <source>
        <dbReference type="PIRNR" id="PIRNR003107"/>
    </source>
</evidence>
<dbReference type="FunFam" id="1.20.58.220:FF:000004">
    <property type="entry name" value="Phosphate-specific transport system accessory protein PhoU"/>
    <property type="match status" value="1"/>
</dbReference>
<dbReference type="InterPro" id="IPR028366">
    <property type="entry name" value="PhoU"/>
</dbReference>
<evidence type="ECO:0000256" key="7">
    <source>
        <dbReference type="ARBA" id="ARBA00056181"/>
    </source>
</evidence>
<keyword evidence="11" id="KW-1185">Reference proteome</keyword>
<dbReference type="GO" id="GO:0005737">
    <property type="term" value="C:cytoplasm"/>
    <property type="evidence" value="ECO:0007669"/>
    <property type="project" value="UniProtKB-SubCell"/>
</dbReference>
<dbReference type="AlphaFoldDB" id="A0A0D1EEU5"/>
<dbReference type="GO" id="GO:0045936">
    <property type="term" value="P:negative regulation of phosphate metabolic process"/>
    <property type="evidence" value="ECO:0007669"/>
    <property type="project" value="InterPro"/>
</dbReference>
<dbReference type="InterPro" id="IPR038078">
    <property type="entry name" value="PhoU-like_sf"/>
</dbReference>
<dbReference type="PIRSF" id="PIRSF003107">
    <property type="entry name" value="PhoU"/>
    <property type="match status" value="1"/>
</dbReference>
<comment type="subunit">
    <text evidence="3 8">Homodimer.</text>
</comment>
<keyword evidence="4 8" id="KW-0813">Transport</keyword>
<evidence type="ECO:0000259" key="9">
    <source>
        <dbReference type="Pfam" id="PF01895"/>
    </source>
</evidence>
<comment type="caution">
    <text evidence="10">The sequence shown here is derived from an EMBL/GenBank/DDBJ whole genome shotgun (WGS) entry which is preliminary data.</text>
</comment>
<evidence type="ECO:0000313" key="10">
    <source>
        <dbReference type="EMBL" id="KIT16194.1"/>
    </source>
</evidence>
<dbReference type="Proteomes" id="UP000032232">
    <property type="component" value="Unassembled WGS sequence"/>
</dbReference>
<accession>A0A0D1EEU5</accession>
<gene>
    <name evidence="10" type="ORF">jaqu_20550</name>
</gene>
<feature type="domain" description="PhoU" evidence="9">
    <location>
        <begin position="2"/>
        <end position="88"/>
    </location>
</feature>
<evidence type="ECO:0000256" key="4">
    <source>
        <dbReference type="ARBA" id="ARBA00022448"/>
    </source>
</evidence>
<evidence type="ECO:0000256" key="2">
    <source>
        <dbReference type="ARBA" id="ARBA00008107"/>
    </source>
</evidence>
<comment type="function">
    <text evidence="7 8">Plays a role in the regulation of phosphate uptake.</text>
</comment>
<dbReference type="InterPro" id="IPR026022">
    <property type="entry name" value="PhoU_dom"/>
</dbReference>
<feature type="domain" description="PhoU" evidence="9">
    <location>
        <begin position="104"/>
        <end position="189"/>
    </location>
</feature>
<organism evidence="10 11">
    <name type="scientific">Jannaschia aquimarina</name>
    <dbReference type="NCBI Taxonomy" id="935700"/>
    <lineage>
        <taxon>Bacteria</taxon>
        <taxon>Pseudomonadati</taxon>
        <taxon>Pseudomonadota</taxon>
        <taxon>Alphaproteobacteria</taxon>
        <taxon>Rhodobacterales</taxon>
        <taxon>Roseobacteraceae</taxon>
        <taxon>Jannaschia</taxon>
    </lineage>
</organism>
<dbReference type="STRING" id="935700.jaqu_20550"/>
<evidence type="ECO:0000256" key="6">
    <source>
        <dbReference type="ARBA" id="ARBA00022592"/>
    </source>
</evidence>
<keyword evidence="6 8" id="KW-0592">Phosphate transport</keyword>
<evidence type="ECO:0000256" key="1">
    <source>
        <dbReference type="ARBA" id="ARBA00004496"/>
    </source>
</evidence>
<evidence type="ECO:0000256" key="5">
    <source>
        <dbReference type="ARBA" id="ARBA00022490"/>
    </source>
</evidence>